<evidence type="ECO:0000256" key="14">
    <source>
        <dbReference type="SAM" id="MobiDB-lite"/>
    </source>
</evidence>
<comment type="subcellular location">
    <subcellularLocation>
        <location evidence="2">Chromosome</location>
        <location evidence="2">Telomere</location>
    </subcellularLocation>
    <subcellularLocation>
        <location evidence="1">Nucleus</location>
    </subcellularLocation>
</comment>
<comment type="subunit">
    <text evidence="4">Component of the EKC/KEOPS complex composed of at least BUD32, CGI121, GON7, KAE1 and PCC1; the whole complex dimerizes.</text>
</comment>
<feature type="compositionally biased region" description="Low complexity" evidence="14">
    <location>
        <begin position="69"/>
        <end position="79"/>
    </location>
</feature>
<evidence type="ECO:0000256" key="11">
    <source>
        <dbReference type="ARBA" id="ARBA00023163"/>
    </source>
</evidence>
<comment type="caution">
    <text evidence="15">The sequence shown here is derived from an EMBL/GenBank/DDBJ whole genome shotgun (WGS) entry which is preliminary data.</text>
</comment>
<dbReference type="AlphaFoldDB" id="A0AAN6Q346"/>
<evidence type="ECO:0000256" key="7">
    <source>
        <dbReference type="ARBA" id="ARBA00022694"/>
    </source>
</evidence>
<dbReference type="GO" id="GO:0005634">
    <property type="term" value="C:nucleus"/>
    <property type="evidence" value="ECO:0007669"/>
    <property type="project" value="UniProtKB-SubCell"/>
</dbReference>
<dbReference type="GO" id="GO:0008033">
    <property type="term" value="P:tRNA processing"/>
    <property type="evidence" value="ECO:0007669"/>
    <property type="project" value="UniProtKB-KW"/>
</dbReference>
<keyword evidence="12" id="KW-0539">Nucleus</keyword>
<evidence type="ECO:0000256" key="5">
    <source>
        <dbReference type="ARBA" id="ARBA00019746"/>
    </source>
</evidence>
<dbReference type="GO" id="GO:0000781">
    <property type="term" value="C:chromosome, telomeric region"/>
    <property type="evidence" value="ECO:0007669"/>
    <property type="project" value="UniProtKB-SubCell"/>
</dbReference>
<evidence type="ECO:0000256" key="3">
    <source>
        <dbReference type="ARBA" id="ARBA00008529"/>
    </source>
</evidence>
<comment type="function">
    <text evidence="13">Component of the EKC/KEOPS complex that is required for the formation of a threonylcarbamoyl group on adenosine at position 37 (t(6)A37) in tRNAs that read codons beginning with adenine. The complex is probably involved in the transfer of the threonylcarbamoyl moiety of threonylcarbamoyl-AMP (TC-AMP) to the N6 group of A37. GON7 likely plays a supporting role to the catalytic subunit KAE1 in the complex. The EKC/KEOPS complex also promotes both telomere uncapping and telomere elongation. The complex is required for efficient recruitment of transcriptional coactivators.</text>
</comment>
<keyword evidence="9" id="KW-0805">Transcription regulation</keyword>
<evidence type="ECO:0000256" key="13">
    <source>
        <dbReference type="ARBA" id="ARBA00025393"/>
    </source>
</evidence>
<proteinExistence type="inferred from homology"/>
<dbReference type="EMBL" id="MU863635">
    <property type="protein sequence ID" value="KAK4101389.1"/>
    <property type="molecule type" value="Genomic_DNA"/>
</dbReference>
<keyword evidence="10" id="KW-0010">Activator</keyword>
<evidence type="ECO:0000256" key="10">
    <source>
        <dbReference type="ARBA" id="ARBA00023159"/>
    </source>
</evidence>
<keyword evidence="16" id="KW-1185">Reference proteome</keyword>
<dbReference type="Pfam" id="PF08738">
    <property type="entry name" value="Gon7"/>
    <property type="match status" value="1"/>
</dbReference>
<reference evidence="15" key="1">
    <citation type="journal article" date="2023" name="Mol. Phylogenet. Evol.">
        <title>Genome-scale phylogeny and comparative genomics of the fungal order Sordariales.</title>
        <authorList>
            <person name="Hensen N."/>
            <person name="Bonometti L."/>
            <person name="Westerberg I."/>
            <person name="Brannstrom I.O."/>
            <person name="Guillou S."/>
            <person name="Cros-Aarteil S."/>
            <person name="Calhoun S."/>
            <person name="Haridas S."/>
            <person name="Kuo A."/>
            <person name="Mondo S."/>
            <person name="Pangilinan J."/>
            <person name="Riley R."/>
            <person name="LaButti K."/>
            <person name="Andreopoulos B."/>
            <person name="Lipzen A."/>
            <person name="Chen C."/>
            <person name="Yan M."/>
            <person name="Daum C."/>
            <person name="Ng V."/>
            <person name="Clum A."/>
            <person name="Steindorff A."/>
            <person name="Ohm R.A."/>
            <person name="Martin F."/>
            <person name="Silar P."/>
            <person name="Natvig D.O."/>
            <person name="Lalanne C."/>
            <person name="Gautier V."/>
            <person name="Ament-Velasquez S.L."/>
            <person name="Kruys A."/>
            <person name="Hutchinson M.I."/>
            <person name="Powell A.J."/>
            <person name="Barry K."/>
            <person name="Miller A.N."/>
            <person name="Grigoriev I.V."/>
            <person name="Debuchy R."/>
            <person name="Gladieux P."/>
            <person name="Hiltunen Thoren M."/>
            <person name="Johannesson H."/>
        </authorList>
    </citation>
    <scope>NUCLEOTIDE SEQUENCE</scope>
    <source>
        <strain evidence="15">CBS 757.83</strain>
    </source>
</reference>
<accession>A0AAN6Q346</accession>
<evidence type="ECO:0000256" key="8">
    <source>
        <dbReference type="ARBA" id="ARBA00022895"/>
    </source>
</evidence>
<keyword evidence="8" id="KW-0779">Telomere</keyword>
<evidence type="ECO:0000256" key="4">
    <source>
        <dbReference type="ARBA" id="ARBA00011534"/>
    </source>
</evidence>
<keyword evidence="7" id="KW-0819">tRNA processing</keyword>
<protein>
    <recommendedName>
        <fullName evidence="5">EKC/KEOPS complex subunit GON7</fullName>
    </recommendedName>
</protein>
<comment type="similarity">
    <text evidence="3">Belongs to the GON7 family.</text>
</comment>
<feature type="region of interest" description="Disordered" evidence="14">
    <location>
        <begin position="59"/>
        <end position="99"/>
    </location>
</feature>
<keyword evidence="11" id="KW-0804">Transcription</keyword>
<reference evidence="15" key="2">
    <citation type="submission" date="2023-05" db="EMBL/GenBank/DDBJ databases">
        <authorList>
            <consortium name="Lawrence Berkeley National Laboratory"/>
            <person name="Steindorff A."/>
            <person name="Hensen N."/>
            <person name="Bonometti L."/>
            <person name="Westerberg I."/>
            <person name="Brannstrom I.O."/>
            <person name="Guillou S."/>
            <person name="Cros-Aarteil S."/>
            <person name="Calhoun S."/>
            <person name="Haridas S."/>
            <person name="Kuo A."/>
            <person name="Mondo S."/>
            <person name="Pangilinan J."/>
            <person name="Riley R."/>
            <person name="Labutti K."/>
            <person name="Andreopoulos B."/>
            <person name="Lipzen A."/>
            <person name="Chen C."/>
            <person name="Yanf M."/>
            <person name="Daum C."/>
            <person name="Ng V."/>
            <person name="Clum A."/>
            <person name="Ohm R."/>
            <person name="Martin F."/>
            <person name="Silar P."/>
            <person name="Natvig D."/>
            <person name="Lalanne C."/>
            <person name="Gautier V."/>
            <person name="Ament-Velasquez S.L."/>
            <person name="Kruys A."/>
            <person name="Hutchinson M.I."/>
            <person name="Powell A.J."/>
            <person name="Barry K."/>
            <person name="Miller A.N."/>
            <person name="Grigoriev I.V."/>
            <person name="Debuchy R."/>
            <person name="Gladieux P."/>
            <person name="Thoren M.H."/>
            <person name="Johannesson H."/>
        </authorList>
    </citation>
    <scope>NUCLEOTIDE SEQUENCE</scope>
    <source>
        <strain evidence="15">CBS 757.83</strain>
    </source>
</reference>
<name>A0AAN6Q346_9PEZI</name>
<evidence type="ECO:0000256" key="6">
    <source>
        <dbReference type="ARBA" id="ARBA00022454"/>
    </source>
</evidence>
<evidence type="ECO:0000256" key="1">
    <source>
        <dbReference type="ARBA" id="ARBA00004123"/>
    </source>
</evidence>
<evidence type="ECO:0000256" key="9">
    <source>
        <dbReference type="ARBA" id="ARBA00023015"/>
    </source>
</evidence>
<evidence type="ECO:0000256" key="12">
    <source>
        <dbReference type="ARBA" id="ARBA00023242"/>
    </source>
</evidence>
<evidence type="ECO:0000256" key="2">
    <source>
        <dbReference type="ARBA" id="ARBA00004574"/>
    </source>
</evidence>
<feature type="compositionally biased region" description="Acidic residues" evidence="14">
    <location>
        <begin position="83"/>
        <end position="99"/>
    </location>
</feature>
<sequence length="99" mass="10801">MTRSWTPTLSVAYSSAANAPFGVSLLLTAAPDNKAQYLSELRAHVASVQQRVNRELTARMEEDKAREPGATAANGGAAKAVDDEREEENYGEEMQEEED</sequence>
<keyword evidence="6" id="KW-0158">Chromosome</keyword>
<evidence type="ECO:0000313" key="15">
    <source>
        <dbReference type="EMBL" id="KAK4101389.1"/>
    </source>
</evidence>
<dbReference type="Proteomes" id="UP001305647">
    <property type="component" value="Unassembled WGS sequence"/>
</dbReference>
<organism evidence="15 16">
    <name type="scientific">Parathielavia hyrcaniae</name>
    <dbReference type="NCBI Taxonomy" id="113614"/>
    <lineage>
        <taxon>Eukaryota</taxon>
        <taxon>Fungi</taxon>
        <taxon>Dikarya</taxon>
        <taxon>Ascomycota</taxon>
        <taxon>Pezizomycotina</taxon>
        <taxon>Sordariomycetes</taxon>
        <taxon>Sordariomycetidae</taxon>
        <taxon>Sordariales</taxon>
        <taxon>Chaetomiaceae</taxon>
        <taxon>Parathielavia</taxon>
    </lineage>
</organism>
<evidence type="ECO:0000313" key="16">
    <source>
        <dbReference type="Proteomes" id="UP001305647"/>
    </source>
</evidence>
<gene>
    <name evidence="15" type="ORF">N658DRAFT_506978</name>
</gene>
<dbReference type="InterPro" id="IPR014849">
    <property type="entry name" value="EKC/KEOPS_Gon7"/>
</dbReference>